<reference evidence="1 2" key="1">
    <citation type="submission" date="2024-09" db="EMBL/GenBank/DDBJ databases">
        <authorList>
            <person name="Sun Q."/>
            <person name="Mori K."/>
        </authorList>
    </citation>
    <scope>NUCLEOTIDE SEQUENCE [LARGE SCALE GENOMIC DNA]</scope>
    <source>
        <strain evidence="1 2">CECT 8460</strain>
    </source>
</reference>
<comment type="caution">
    <text evidence="1">The sequence shown here is derived from an EMBL/GenBank/DDBJ whole genome shotgun (WGS) entry which is preliminary data.</text>
</comment>
<name>A0ABV5GHA5_9FLAO</name>
<gene>
    <name evidence="1" type="ORF">ACFFUU_12880</name>
</gene>
<dbReference type="Proteomes" id="UP001589576">
    <property type="component" value="Unassembled WGS sequence"/>
</dbReference>
<dbReference type="RefSeq" id="WP_290284616.1">
    <property type="nucleotide sequence ID" value="NZ_JAUFQN010000019.1"/>
</dbReference>
<organism evidence="1 2">
    <name type="scientific">Flavobacterium paronense</name>
    <dbReference type="NCBI Taxonomy" id="1392775"/>
    <lineage>
        <taxon>Bacteria</taxon>
        <taxon>Pseudomonadati</taxon>
        <taxon>Bacteroidota</taxon>
        <taxon>Flavobacteriia</taxon>
        <taxon>Flavobacteriales</taxon>
        <taxon>Flavobacteriaceae</taxon>
        <taxon>Flavobacterium</taxon>
    </lineage>
</organism>
<evidence type="ECO:0000313" key="1">
    <source>
        <dbReference type="EMBL" id="MFB9090503.1"/>
    </source>
</evidence>
<sequence>MKTATSKSILFLLLQCLLLCVTDGNSQNYRNAKAYINDFGKNEYFVNEALAEYSAAIINNQSNNRLGATLERIYSKLEDVNAILIKNDVGIMGDTKLRDNFVLFNFKTINLLKNKYLILNDYTIQSALDYPTILNNFSQKEIELSKYYKSLITYKNIKKEFAIKYSVNLKNTSNTKNVFEYNSYQNLIFYKINVLDEKLMALLKDKNIDKVGECFKYMTSIGEESNKKLDSYADDYKDTSLNTANRDFIAFMLKQKELLYTPYVNYVKEAAAMQLMKTKFEKDSKSIPLETYNAEVRNYNKLKNIFFDMLTNIQISKKQILDSWYLTNSKFLKNNIEYKDDQEQYTAID</sequence>
<proteinExistence type="predicted"/>
<dbReference type="EMBL" id="JBHMFB010000044">
    <property type="protein sequence ID" value="MFB9090503.1"/>
    <property type="molecule type" value="Genomic_DNA"/>
</dbReference>
<accession>A0ABV5GHA5</accession>
<protein>
    <submittedName>
        <fullName evidence="1">Uncharacterized protein</fullName>
    </submittedName>
</protein>
<evidence type="ECO:0000313" key="2">
    <source>
        <dbReference type="Proteomes" id="UP001589576"/>
    </source>
</evidence>
<keyword evidence="2" id="KW-1185">Reference proteome</keyword>